<feature type="binding site" evidence="8">
    <location>
        <position position="47"/>
    </location>
    <ligand>
        <name>[4Fe-4S] cluster</name>
        <dbReference type="ChEBI" id="CHEBI:49883"/>
        <note>4Fe-4S-S-AdoMet</note>
    </ligand>
</feature>
<keyword evidence="5 8" id="KW-0408">Iron</keyword>
<dbReference type="PANTHER" id="PTHR42836:SF1">
    <property type="entry name" value="7-CARBOXY-7-DEAZAGUANINE SYNTHASE"/>
    <property type="match status" value="1"/>
</dbReference>
<dbReference type="UniPathway" id="UPA00391"/>
<feature type="binding site" evidence="8">
    <location>
        <begin position="49"/>
        <end position="51"/>
    </location>
    <ligand>
        <name>S-adenosyl-L-methionine</name>
        <dbReference type="ChEBI" id="CHEBI:59789"/>
    </ligand>
</feature>
<dbReference type="InterPro" id="IPR013785">
    <property type="entry name" value="Aldolase_TIM"/>
</dbReference>
<keyword evidence="1 8" id="KW-0004">4Fe-4S</keyword>
<evidence type="ECO:0000256" key="7">
    <source>
        <dbReference type="ARBA" id="ARBA00023239"/>
    </source>
</evidence>
<dbReference type="InterPro" id="IPR058240">
    <property type="entry name" value="rSAM_sf"/>
</dbReference>
<evidence type="ECO:0000256" key="3">
    <source>
        <dbReference type="ARBA" id="ARBA00022723"/>
    </source>
</evidence>
<feature type="domain" description="Radical SAM core" evidence="9">
    <location>
        <begin position="30"/>
        <end position="220"/>
    </location>
</feature>
<reference evidence="10 11" key="1">
    <citation type="journal article" date="2016" name="Nat. Commun.">
        <title>Thousands of microbial genomes shed light on interconnected biogeochemical processes in an aquifer system.</title>
        <authorList>
            <person name="Anantharaman K."/>
            <person name="Brown C.T."/>
            <person name="Hug L.A."/>
            <person name="Sharon I."/>
            <person name="Castelle C.J."/>
            <person name="Probst A.J."/>
            <person name="Thomas B.C."/>
            <person name="Singh A."/>
            <person name="Wilkins M.J."/>
            <person name="Karaoz U."/>
            <person name="Brodie E.L."/>
            <person name="Williams K.H."/>
            <person name="Hubbard S.S."/>
            <person name="Banfield J.F."/>
        </authorList>
    </citation>
    <scope>NUCLEOTIDE SEQUENCE [LARGE SCALE GENOMIC DNA]</scope>
</reference>
<evidence type="ECO:0000313" key="10">
    <source>
        <dbReference type="EMBL" id="OGI40009.1"/>
    </source>
</evidence>
<comment type="catalytic activity">
    <reaction evidence="8">
        <text>6-carboxy-5,6,7,8-tetrahydropterin + H(+) = 7-carboxy-7-carbaguanine + NH4(+)</text>
        <dbReference type="Rhea" id="RHEA:27974"/>
        <dbReference type="ChEBI" id="CHEBI:15378"/>
        <dbReference type="ChEBI" id="CHEBI:28938"/>
        <dbReference type="ChEBI" id="CHEBI:61032"/>
        <dbReference type="ChEBI" id="CHEBI:61036"/>
        <dbReference type="EC" id="4.3.99.3"/>
    </reaction>
</comment>
<dbReference type="EC" id="4.3.99.3" evidence="8"/>
<comment type="similarity">
    <text evidence="8">Belongs to the radical SAM superfamily. 7-carboxy-7-deazaguanine synthase family.</text>
</comment>
<comment type="pathway">
    <text evidence="8">Purine metabolism; 7-cyano-7-deazaguanine biosynthesis.</text>
</comment>
<evidence type="ECO:0000256" key="6">
    <source>
        <dbReference type="ARBA" id="ARBA00023014"/>
    </source>
</evidence>
<feature type="binding site" evidence="8">
    <location>
        <position position="50"/>
    </location>
    <ligand>
        <name>[4Fe-4S] cluster</name>
        <dbReference type="ChEBI" id="CHEBI:49883"/>
        <note>4Fe-4S-S-AdoMet</note>
    </ligand>
</feature>
<dbReference type="AlphaFoldDB" id="A0A1F6T4R5"/>
<feature type="binding site" evidence="8">
    <location>
        <position position="52"/>
    </location>
    <ligand>
        <name>Mg(2+)</name>
        <dbReference type="ChEBI" id="CHEBI:18420"/>
    </ligand>
</feature>
<dbReference type="Gene3D" id="3.20.20.70">
    <property type="entry name" value="Aldolase class I"/>
    <property type="match status" value="1"/>
</dbReference>
<name>A0A1F6T4R5_9PROT</name>
<comment type="caution">
    <text evidence="10">The sequence shown here is derived from an EMBL/GenBank/DDBJ whole genome shotgun (WGS) entry which is preliminary data.</text>
</comment>
<keyword evidence="4 8" id="KW-0460">Magnesium</keyword>
<keyword evidence="8" id="KW-0671">Queuosine biosynthesis</keyword>
<protein>
    <recommendedName>
        <fullName evidence="8">7-carboxy-7-deazaguanine synthase</fullName>
        <shortName evidence="8">CDG synthase</shortName>
        <ecNumber evidence="8">4.3.99.3</ecNumber>
    </recommendedName>
    <alternativeName>
        <fullName evidence="8">Queuosine biosynthesis protein QueE</fullName>
    </alternativeName>
</protein>
<dbReference type="PROSITE" id="PS51918">
    <property type="entry name" value="RADICAL_SAM"/>
    <property type="match status" value="1"/>
</dbReference>
<organism evidence="10 11">
    <name type="scientific">Candidatus Muproteobacteria bacterium RBG_16_62_13</name>
    <dbReference type="NCBI Taxonomy" id="1817756"/>
    <lineage>
        <taxon>Bacteria</taxon>
        <taxon>Pseudomonadati</taxon>
        <taxon>Pseudomonadota</taxon>
        <taxon>Candidatus Muproteobacteria</taxon>
    </lineage>
</organism>
<dbReference type="GO" id="GO:1904047">
    <property type="term" value="F:S-adenosyl-L-methionine binding"/>
    <property type="evidence" value="ECO:0007669"/>
    <property type="project" value="UniProtKB-UniRule"/>
</dbReference>
<gene>
    <name evidence="8" type="primary">queE</name>
    <name evidence="10" type="ORF">A2140_02635</name>
</gene>
<dbReference type="Proteomes" id="UP000178379">
    <property type="component" value="Unassembled WGS sequence"/>
</dbReference>
<comment type="subunit">
    <text evidence="8">Homodimer.</text>
</comment>
<dbReference type="GO" id="GO:0016840">
    <property type="term" value="F:carbon-nitrogen lyase activity"/>
    <property type="evidence" value="ECO:0007669"/>
    <property type="project" value="UniProtKB-UniRule"/>
</dbReference>
<dbReference type="GO" id="GO:0008616">
    <property type="term" value="P:tRNA queuosine(34) biosynthetic process"/>
    <property type="evidence" value="ECO:0007669"/>
    <property type="project" value="UniProtKB-UniRule"/>
</dbReference>
<keyword evidence="2 8" id="KW-0949">S-adenosyl-L-methionine</keyword>
<dbReference type="InterPro" id="IPR027621">
    <property type="entry name" value="rSAM_QueE_gams"/>
</dbReference>
<evidence type="ECO:0000256" key="2">
    <source>
        <dbReference type="ARBA" id="ARBA00022691"/>
    </source>
</evidence>
<dbReference type="InterPro" id="IPR007197">
    <property type="entry name" value="rSAM"/>
</dbReference>
<dbReference type="CDD" id="cd01335">
    <property type="entry name" value="Radical_SAM"/>
    <property type="match status" value="1"/>
</dbReference>
<evidence type="ECO:0000256" key="4">
    <source>
        <dbReference type="ARBA" id="ARBA00022842"/>
    </source>
</evidence>
<keyword evidence="3 8" id="KW-0479">Metal-binding</keyword>
<evidence type="ECO:0000256" key="8">
    <source>
        <dbReference type="HAMAP-Rule" id="MF_00917"/>
    </source>
</evidence>
<feature type="binding site" evidence="8">
    <location>
        <position position="43"/>
    </location>
    <ligand>
        <name>[4Fe-4S] cluster</name>
        <dbReference type="ChEBI" id="CHEBI:49883"/>
        <note>4Fe-4S-S-AdoMet</note>
    </ligand>
</feature>
<evidence type="ECO:0000256" key="5">
    <source>
        <dbReference type="ARBA" id="ARBA00023004"/>
    </source>
</evidence>
<dbReference type="SUPFAM" id="SSF102114">
    <property type="entry name" value="Radical SAM enzymes"/>
    <property type="match status" value="1"/>
</dbReference>
<dbReference type="GO" id="GO:0051539">
    <property type="term" value="F:4 iron, 4 sulfur cluster binding"/>
    <property type="evidence" value="ECO:0007669"/>
    <property type="project" value="UniProtKB-UniRule"/>
</dbReference>
<feature type="binding site" evidence="8">
    <location>
        <position position="82"/>
    </location>
    <ligand>
        <name>substrate</name>
    </ligand>
</feature>
<comment type="cofactor">
    <cofactor evidence="8">
        <name>S-adenosyl-L-methionine</name>
        <dbReference type="ChEBI" id="CHEBI:59789"/>
    </cofactor>
    <text evidence="8">Binds 1 S-adenosyl-L-methionine per subunit.</text>
</comment>
<keyword evidence="7 8" id="KW-0456">Lyase</keyword>
<sequence>MSAPDAIAPSPTPQLRVNEIFHSLQGEARTVGFPTVFVRLTGCPLRCGYCDTSYAFTEGRWQPLDDILTDVRRHGARYVTVTGGEPLAQRECRQLLTRLCDAGYRVSLETSGALDIADIDARVSIVMDLKTPGSGEAARNRHENIALLRPNDQVKFVIGDRADYDWSCQQLRQYRLDEKAEVLFSPVYGALAPATLAGWILADRLPVRMQVQLHKILWGEGRGR</sequence>
<evidence type="ECO:0000313" key="11">
    <source>
        <dbReference type="Proteomes" id="UP000178379"/>
    </source>
</evidence>
<feature type="binding site" evidence="8">
    <location>
        <position position="39"/>
    </location>
    <ligand>
        <name>substrate</name>
    </ligand>
</feature>
<dbReference type="PANTHER" id="PTHR42836">
    <property type="entry name" value="7-CARBOXY-7-DEAZAGUANINE SYNTHASE"/>
    <property type="match status" value="1"/>
</dbReference>
<dbReference type="EMBL" id="MFSQ01000075">
    <property type="protein sequence ID" value="OGI40009.1"/>
    <property type="molecule type" value="Genomic_DNA"/>
</dbReference>
<feature type="binding site" evidence="8">
    <location>
        <begin position="24"/>
        <end position="26"/>
    </location>
    <ligand>
        <name>substrate</name>
    </ligand>
</feature>
<evidence type="ECO:0000259" key="9">
    <source>
        <dbReference type="PROSITE" id="PS51918"/>
    </source>
</evidence>
<comment type="cofactor">
    <cofactor evidence="8">
        <name>[4Fe-4S] cluster</name>
        <dbReference type="ChEBI" id="CHEBI:49883"/>
    </cofactor>
    <text evidence="8">Binds 1 [4Fe-4S] cluster. The cluster is coordinated with 3 cysteines and an exchangeable S-adenosyl-L-methionine.</text>
</comment>
<dbReference type="STRING" id="1817756.A2140_02635"/>
<proteinExistence type="inferred from homology"/>
<keyword evidence="6 8" id="KW-0411">Iron-sulfur</keyword>
<dbReference type="NCBIfam" id="TIGR04349">
    <property type="entry name" value="rSAM_QueE_gams"/>
    <property type="match status" value="1"/>
</dbReference>
<evidence type="ECO:0000256" key="1">
    <source>
        <dbReference type="ARBA" id="ARBA00022485"/>
    </source>
</evidence>
<comment type="function">
    <text evidence="8">Catalyzes the complex heterocyclic radical-mediated conversion of 6-carboxy-5,6,7,8-tetrahydropterin (CPH4) to 7-carboxy-7-deazaguanine (CDG), a step common to the biosynthetic pathways of all 7-deazapurine-containing compounds.</text>
</comment>
<feature type="binding site" evidence="8">
    <location>
        <position position="84"/>
    </location>
    <ligand>
        <name>S-adenosyl-L-methionine</name>
        <dbReference type="ChEBI" id="CHEBI:59789"/>
    </ligand>
</feature>
<accession>A0A1F6T4R5</accession>
<dbReference type="PIRSF" id="PIRSF000370">
    <property type="entry name" value="QueE"/>
    <property type="match status" value="1"/>
</dbReference>
<dbReference type="InterPro" id="IPR024924">
    <property type="entry name" value="7-CO-7-deazaguanine_synth-like"/>
</dbReference>
<comment type="cofactor">
    <cofactor evidence="8">
        <name>Mg(2+)</name>
        <dbReference type="ChEBI" id="CHEBI:18420"/>
    </cofactor>
</comment>
<comment type="caution">
    <text evidence="8">Lacks conserved residue(s) required for the propagation of feature annotation.</text>
</comment>
<dbReference type="HAMAP" id="MF_00917">
    <property type="entry name" value="QueE"/>
    <property type="match status" value="1"/>
</dbReference>
<dbReference type="GO" id="GO:0000287">
    <property type="term" value="F:magnesium ion binding"/>
    <property type="evidence" value="ECO:0007669"/>
    <property type="project" value="UniProtKB-UniRule"/>
</dbReference>
<dbReference type="SFLD" id="SFLDS00029">
    <property type="entry name" value="Radical_SAM"/>
    <property type="match status" value="1"/>
</dbReference>
<dbReference type="Pfam" id="PF04055">
    <property type="entry name" value="Radical_SAM"/>
    <property type="match status" value="1"/>
</dbReference>